<evidence type="ECO:0000313" key="3">
    <source>
        <dbReference type="Proteomes" id="UP001595640"/>
    </source>
</evidence>
<sequence>MLDWISQHSKVLSVFTNFGTLLIWLVYAQLLYLGFRRQRRPRLIINRGRQKDIDALCIISNMSAEAIFIEYIIAELKTSKGTIIMDVTDFEQEYSDDDEPADEEGNRERRTLAPVNVSDNTRQGPLESGGFLHIGTFDDLVKRLAREGGIEMNGHRPKDSDLQFKYLTIRLIGVYGSEDMPVGSERSFDLIDNEHYCSLAPTTWDTKRLASFRQRRKLRKMVADLNESNFTSSSSVRIKRESDASS</sequence>
<proteinExistence type="predicted"/>
<organism evidence="2 3">
    <name type="scientific">Modicisalibacter luteus</name>
    <dbReference type="NCBI Taxonomy" id="453962"/>
    <lineage>
        <taxon>Bacteria</taxon>
        <taxon>Pseudomonadati</taxon>
        <taxon>Pseudomonadota</taxon>
        <taxon>Gammaproteobacteria</taxon>
        <taxon>Oceanospirillales</taxon>
        <taxon>Halomonadaceae</taxon>
        <taxon>Modicisalibacter</taxon>
    </lineage>
</organism>
<protein>
    <submittedName>
        <fullName evidence="2">Uncharacterized protein</fullName>
    </submittedName>
</protein>
<accession>A0ABV7LW35</accession>
<reference evidence="3" key="1">
    <citation type="journal article" date="2019" name="Int. J. Syst. Evol. Microbiol.">
        <title>The Global Catalogue of Microorganisms (GCM) 10K type strain sequencing project: providing services to taxonomists for standard genome sequencing and annotation.</title>
        <authorList>
            <consortium name="The Broad Institute Genomics Platform"/>
            <consortium name="The Broad Institute Genome Sequencing Center for Infectious Disease"/>
            <person name="Wu L."/>
            <person name="Ma J."/>
        </authorList>
    </citation>
    <scope>NUCLEOTIDE SEQUENCE [LARGE SCALE GENOMIC DNA]</scope>
    <source>
        <strain evidence="3">KCTC 12847</strain>
    </source>
</reference>
<keyword evidence="1" id="KW-0472">Membrane</keyword>
<keyword evidence="1" id="KW-1133">Transmembrane helix</keyword>
<comment type="caution">
    <text evidence="2">The sequence shown here is derived from an EMBL/GenBank/DDBJ whole genome shotgun (WGS) entry which is preliminary data.</text>
</comment>
<gene>
    <name evidence="2" type="ORF">ACFOEI_00860</name>
</gene>
<evidence type="ECO:0000313" key="2">
    <source>
        <dbReference type="EMBL" id="MFC3290614.1"/>
    </source>
</evidence>
<keyword evidence="3" id="KW-1185">Reference proteome</keyword>
<keyword evidence="1" id="KW-0812">Transmembrane</keyword>
<feature type="transmembrane region" description="Helical" evidence="1">
    <location>
        <begin position="12"/>
        <end position="35"/>
    </location>
</feature>
<dbReference type="Proteomes" id="UP001595640">
    <property type="component" value="Unassembled WGS sequence"/>
</dbReference>
<dbReference type="RefSeq" id="WP_019019704.1">
    <property type="nucleotide sequence ID" value="NZ_BMXD01000008.1"/>
</dbReference>
<dbReference type="EMBL" id="JBHRUH010000003">
    <property type="protein sequence ID" value="MFC3290614.1"/>
    <property type="molecule type" value="Genomic_DNA"/>
</dbReference>
<feature type="transmembrane region" description="Helical" evidence="1">
    <location>
        <begin position="55"/>
        <end position="74"/>
    </location>
</feature>
<name>A0ABV7LW35_9GAMM</name>
<evidence type="ECO:0000256" key="1">
    <source>
        <dbReference type="SAM" id="Phobius"/>
    </source>
</evidence>